<organism evidence="1 2">
    <name type="scientific">Vitis vinifera</name>
    <name type="common">Grape</name>
    <dbReference type="NCBI Taxonomy" id="29760"/>
    <lineage>
        <taxon>Eukaryota</taxon>
        <taxon>Viridiplantae</taxon>
        <taxon>Streptophyta</taxon>
        <taxon>Embryophyta</taxon>
        <taxon>Tracheophyta</taxon>
        <taxon>Spermatophyta</taxon>
        <taxon>Magnoliopsida</taxon>
        <taxon>eudicotyledons</taxon>
        <taxon>Gunneridae</taxon>
        <taxon>Pentapetalae</taxon>
        <taxon>rosids</taxon>
        <taxon>Vitales</taxon>
        <taxon>Vitaceae</taxon>
        <taxon>Viteae</taxon>
        <taxon>Vitis</taxon>
    </lineage>
</organism>
<keyword evidence="2" id="KW-1185">Reference proteome</keyword>
<dbReference type="PANTHER" id="PTHR11439:SF467">
    <property type="entry name" value="INTEGRASE CATALYTIC DOMAIN-CONTAINING PROTEIN"/>
    <property type="match status" value="1"/>
</dbReference>
<evidence type="ECO:0000313" key="1">
    <source>
        <dbReference type="EMBL" id="WJZ98736.1"/>
    </source>
</evidence>
<protein>
    <recommendedName>
        <fullName evidence="3">Retrovirus-related Pol polyprotein from transposon TNT 1-94</fullName>
    </recommendedName>
</protein>
<reference evidence="1 2" key="1">
    <citation type="journal article" date="2023" name="Hortic Res">
        <title>The complete reference genome for grapevine (Vitis vinifera L.) genetics and breeding.</title>
        <authorList>
            <person name="Shi X."/>
            <person name="Cao S."/>
            <person name="Wang X."/>
            <person name="Huang S."/>
            <person name="Wang Y."/>
            <person name="Liu Z."/>
            <person name="Liu W."/>
            <person name="Leng X."/>
            <person name="Peng Y."/>
            <person name="Wang N."/>
            <person name="Wang Y."/>
            <person name="Ma Z."/>
            <person name="Xu X."/>
            <person name="Zhang F."/>
            <person name="Xue H."/>
            <person name="Zhong H."/>
            <person name="Wang Y."/>
            <person name="Zhang K."/>
            <person name="Velt A."/>
            <person name="Avia K."/>
            <person name="Holtgrawe D."/>
            <person name="Grimplet J."/>
            <person name="Matus J.T."/>
            <person name="Ware D."/>
            <person name="Wu X."/>
            <person name="Wang H."/>
            <person name="Liu C."/>
            <person name="Fang Y."/>
            <person name="Rustenholz C."/>
            <person name="Cheng Z."/>
            <person name="Xiao H."/>
            <person name="Zhou Y."/>
        </authorList>
    </citation>
    <scope>NUCLEOTIDE SEQUENCE [LARGE SCALE GENOMIC DNA]</scope>
    <source>
        <strain evidence="2">cv. Pinot noir / PN40024</strain>
        <tissue evidence="1">Leaf</tissue>
    </source>
</reference>
<dbReference type="Proteomes" id="UP001227230">
    <property type="component" value="Chromosome 11"/>
</dbReference>
<sequence>MRTIPYSSLVGSLMYAQVCTRPDIAFVVGMLGRYLSNLGSQHWKVAKKVLRYLQGTKDLMLTYQSTNILDVVGFCDADFIGCIDDKKSTTGYIFVMIGETVSWKSVKQTLTASSTMEAKYVTCYETCCHAIWMLNFILALGVVDSIS</sequence>
<accession>A0ABY9CUB7</accession>
<name>A0ABY9CUB7_VITVI</name>
<gene>
    <name evidence="1" type="ORF">VitviT2T_017245</name>
</gene>
<dbReference type="EMBL" id="CP126658">
    <property type="protein sequence ID" value="WJZ98736.1"/>
    <property type="molecule type" value="Genomic_DNA"/>
</dbReference>
<dbReference type="CDD" id="cd09272">
    <property type="entry name" value="RNase_HI_RT_Ty1"/>
    <property type="match status" value="1"/>
</dbReference>
<evidence type="ECO:0000313" key="2">
    <source>
        <dbReference type="Proteomes" id="UP001227230"/>
    </source>
</evidence>
<dbReference type="PANTHER" id="PTHR11439">
    <property type="entry name" value="GAG-POL-RELATED RETROTRANSPOSON"/>
    <property type="match status" value="1"/>
</dbReference>
<evidence type="ECO:0008006" key="3">
    <source>
        <dbReference type="Google" id="ProtNLM"/>
    </source>
</evidence>
<proteinExistence type="predicted"/>